<dbReference type="SUPFAM" id="SSF55347">
    <property type="entry name" value="Glyceraldehyde-3-phosphate dehydrogenase-like, C-terminal domain"/>
    <property type="match status" value="1"/>
</dbReference>
<dbReference type="InterPro" id="IPR051450">
    <property type="entry name" value="Gfo/Idh/MocA_Oxidoreductases"/>
</dbReference>
<evidence type="ECO:0000259" key="1">
    <source>
        <dbReference type="Pfam" id="PF00107"/>
    </source>
</evidence>
<accession>A0A554VFE5</accession>
<dbReference type="SUPFAM" id="SSF50129">
    <property type="entry name" value="GroES-like"/>
    <property type="match status" value="1"/>
</dbReference>
<feature type="domain" description="Alcohol dehydrogenase-like C-terminal" evidence="1">
    <location>
        <begin position="178"/>
        <end position="298"/>
    </location>
</feature>
<sequence>MKQIIQDLKNGETILEEVPVPKVKSGHVLIKTTKSLVSLGTERMLVEFGKANFIQKARQQPDKVKMVLDKVKTDGLKPTMDAVFNKLNQPLPLGYCNVGEVVAVGRGVTEFKVGDRVASNGNHVEYVNVPKNLVAKIPGNVTDEEAAFTVIGSIGLQGIRLLNPTFGETMVVVGLGLIGLVTAELLLANGCNVIGFDFDPEKVKIAKAKGIIAINPAEGTDQVKFVESYTEGIGADGVIITASNKSNEIISQSANMCRKRGRVILVGVIGLDISRADFYEKEISFQVSCSYGPGRYDEEYEQKGNDYPIGYVRWTEKRNFEAILTAISKGTLDVKPLITERIPLKEYQKIYGDMKNSRSIASILEYNSTEEATSTVTIAQKSFEGKKGVIGIIGAGNFTSSTILPNLKKINADVKYIASSGGLSSTIMAKRHNIANSTSDYKEILEDNDVDLVLITTQHNMHASMVLESLKASKSVFVEKPLALTNSELEDIIAEYNTQNVNVSVGFNRRFAPLAKKMKKLLGNDKTPINIVATMNAGFIPADVWVHDMEVGGGRIIGEACHYIDLCTYFAGSKITAVCMNAMGANPEENTDNASILLRYENGTNAVINYFANGSKAYSKERVEIYSQERTLIMDNWRKLKAFGFKGGRNTSSKQDKGHYNQFNELIEQQQKGGNPIISFDEIVNTTRASFAAIESLKQGKWIEIK</sequence>
<dbReference type="InterPro" id="IPR055170">
    <property type="entry name" value="GFO_IDH_MocA-like_dom"/>
</dbReference>
<protein>
    <submittedName>
        <fullName evidence="5">Zinc-binding dehydrogenase</fullName>
    </submittedName>
</protein>
<gene>
    <name evidence="5" type="ORF">FOF46_21000</name>
</gene>
<dbReference type="Pfam" id="PF22725">
    <property type="entry name" value="GFO_IDH_MocA_C3"/>
    <property type="match status" value="1"/>
</dbReference>
<dbReference type="Gene3D" id="3.30.360.10">
    <property type="entry name" value="Dihydrodipicolinate Reductase, domain 2"/>
    <property type="match status" value="1"/>
</dbReference>
<evidence type="ECO:0000259" key="2">
    <source>
        <dbReference type="Pfam" id="PF01408"/>
    </source>
</evidence>
<dbReference type="Gene3D" id="3.90.180.10">
    <property type="entry name" value="Medium-chain alcohol dehydrogenases, catalytic domain"/>
    <property type="match status" value="1"/>
</dbReference>
<dbReference type="GO" id="GO:0000166">
    <property type="term" value="F:nucleotide binding"/>
    <property type="evidence" value="ECO:0007669"/>
    <property type="project" value="InterPro"/>
</dbReference>
<dbReference type="Proteomes" id="UP000318833">
    <property type="component" value="Unassembled WGS sequence"/>
</dbReference>
<reference evidence="5 6" key="1">
    <citation type="submission" date="2019-07" db="EMBL/GenBank/DDBJ databases">
        <title>The draft genome sequence of Aquimarina algiphila M91.</title>
        <authorList>
            <person name="Meng X."/>
        </authorList>
    </citation>
    <scope>NUCLEOTIDE SEQUENCE [LARGE SCALE GENOMIC DNA]</scope>
    <source>
        <strain evidence="5 6">M91</strain>
    </source>
</reference>
<feature type="domain" description="GFO/IDH/MocA-like oxidoreductase" evidence="4">
    <location>
        <begin position="540"/>
        <end position="631"/>
    </location>
</feature>
<dbReference type="PANTHER" id="PTHR43377:SF1">
    <property type="entry name" value="BILIVERDIN REDUCTASE A"/>
    <property type="match status" value="1"/>
</dbReference>
<evidence type="ECO:0000313" key="6">
    <source>
        <dbReference type="Proteomes" id="UP000318833"/>
    </source>
</evidence>
<dbReference type="CDD" id="cd08255">
    <property type="entry name" value="2-desacetyl-2-hydroxyethyl_bacteriochlorophyllide_like"/>
    <property type="match status" value="1"/>
</dbReference>
<dbReference type="InterPro" id="IPR036291">
    <property type="entry name" value="NAD(P)-bd_dom_sf"/>
</dbReference>
<dbReference type="SUPFAM" id="SSF51735">
    <property type="entry name" value="NAD(P)-binding Rossmann-fold domains"/>
    <property type="match status" value="2"/>
</dbReference>
<dbReference type="RefSeq" id="WP_143917802.1">
    <property type="nucleotide sequence ID" value="NZ_CANMIK010000060.1"/>
</dbReference>
<dbReference type="InterPro" id="IPR000683">
    <property type="entry name" value="Gfo/Idh/MocA-like_OxRdtase_N"/>
</dbReference>
<dbReference type="Pfam" id="PF01408">
    <property type="entry name" value="GFO_IDH_MocA"/>
    <property type="match status" value="1"/>
</dbReference>
<dbReference type="EMBL" id="VLNR01000052">
    <property type="protein sequence ID" value="TSE05957.1"/>
    <property type="molecule type" value="Genomic_DNA"/>
</dbReference>
<evidence type="ECO:0000259" key="3">
    <source>
        <dbReference type="Pfam" id="PF08240"/>
    </source>
</evidence>
<feature type="domain" description="Gfo/Idh/MocA-like oxidoreductase N-terminal" evidence="2">
    <location>
        <begin position="390"/>
        <end position="507"/>
    </location>
</feature>
<dbReference type="Gene3D" id="3.40.50.720">
    <property type="entry name" value="NAD(P)-binding Rossmann-like Domain"/>
    <property type="match status" value="2"/>
</dbReference>
<name>A0A554VFE5_9FLAO</name>
<dbReference type="Pfam" id="PF08240">
    <property type="entry name" value="ADH_N"/>
    <property type="match status" value="1"/>
</dbReference>
<keyword evidence="6" id="KW-1185">Reference proteome</keyword>
<dbReference type="OrthoDB" id="9781031at2"/>
<evidence type="ECO:0000259" key="4">
    <source>
        <dbReference type="Pfam" id="PF22725"/>
    </source>
</evidence>
<evidence type="ECO:0000313" key="5">
    <source>
        <dbReference type="EMBL" id="TSE05957.1"/>
    </source>
</evidence>
<dbReference type="PANTHER" id="PTHR43377">
    <property type="entry name" value="BILIVERDIN REDUCTASE A"/>
    <property type="match status" value="1"/>
</dbReference>
<dbReference type="InterPro" id="IPR011032">
    <property type="entry name" value="GroES-like_sf"/>
</dbReference>
<proteinExistence type="predicted"/>
<dbReference type="Pfam" id="PF00107">
    <property type="entry name" value="ADH_zinc_N"/>
    <property type="match status" value="1"/>
</dbReference>
<feature type="domain" description="Alcohol dehydrogenase-like N-terminal" evidence="3">
    <location>
        <begin position="85"/>
        <end position="138"/>
    </location>
</feature>
<dbReference type="AlphaFoldDB" id="A0A554VFE5"/>
<comment type="caution">
    <text evidence="5">The sequence shown here is derived from an EMBL/GenBank/DDBJ whole genome shotgun (WGS) entry which is preliminary data.</text>
</comment>
<dbReference type="InterPro" id="IPR013154">
    <property type="entry name" value="ADH-like_N"/>
</dbReference>
<dbReference type="InterPro" id="IPR013149">
    <property type="entry name" value="ADH-like_C"/>
</dbReference>
<organism evidence="5 6">
    <name type="scientific">Aquimarina algiphila</name>
    <dbReference type="NCBI Taxonomy" id="2047982"/>
    <lineage>
        <taxon>Bacteria</taxon>
        <taxon>Pseudomonadati</taxon>
        <taxon>Bacteroidota</taxon>
        <taxon>Flavobacteriia</taxon>
        <taxon>Flavobacteriales</taxon>
        <taxon>Flavobacteriaceae</taxon>
        <taxon>Aquimarina</taxon>
    </lineage>
</organism>